<accession>A0AAD0EX19</accession>
<evidence type="ECO:0000313" key="1">
    <source>
        <dbReference type="EMBL" id="ATO42097.1"/>
    </source>
</evidence>
<organism evidence="1 2">
    <name type="scientific">Bifidobacterium asteroides DSM 20089</name>
    <dbReference type="NCBI Taxonomy" id="1437594"/>
    <lineage>
        <taxon>Bacteria</taxon>
        <taxon>Bacillati</taxon>
        <taxon>Actinomycetota</taxon>
        <taxon>Actinomycetes</taxon>
        <taxon>Bifidobacteriales</taxon>
        <taxon>Bifidobacteriaceae</taxon>
        <taxon>Bifidobacterium</taxon>
    </lineage>
</organism>
<sequence>MLLVQDPVIQADHGSINGCSSDIDDQNGVEARIQMQQANRPASAIAVLRALLDNAFLPKLGAKSVDSWQRDSCQLSDLGPRKAIGMA</sequence>
<dbReference type="Proteomes" id="UP000224056">
    <property type="component" value="Chromosome"/>
</dbReference>
<evidence type="ECO:0000313" key="2">
    <source>
        <dbReference type="Proteomes" id="UP000224056"/>
    </source>
</evidence>
<reference evidence="1 2" key="1">
    <citation type="submission" date="2016-10" db="EMBL/GenBank/DDBJ databases">
        <title>The whole genome sequencing and assembly of B. asteroides DSM 20089 strain.</title>
        <authorList>
            <person name="Lee Y.-J."/>
            <person name="Park M.-K."/>
            <person name="Yi H."/>
            <person name="Bahn Y.-S."/>
            <person name="Kim J.F."/>
            <person name="Lee D.-W."/>
        </authorList>
    </citation>
    <scope>NUCLEOTIDE SEQUENCE [LARGE SCALE GENOMIC DNA]</scope>
    <source>
        <strain evidence="1 2">DSM 20089</strain>
    </source>
</reference>
<dbReference type="AlphaFoldDB" id="A0AAD0EX19"/>
<gene>
    <name evidence="1" type="ORF">BA20089_08270</name>
</gene>
<protein>
    <submittedName>
        <fullName evidence="1">Uncharacterized protein</fullName>
    </submittedName>
</protein>
<dbReference type="EMBL" id="CP017696">
    <property type="protein sequence ID" value="ATO42097.1"/>
    <property type="molecule type" value="Genomic_DNA"/>
</dbReference>
<name>A0AAD0EX19_9BIFI</name>
<proteinExistence type="predicted"/>